<evidence type="ECO:0000313" key="4">
    <source>
        <dbReference type="EMBL" id="AJI24958.1"/>
    </source>
</evidence>
<dbReference type="KEGG" id="bmeg:BG04_1645"/>
<dbReference type="Proteomes" id="UP000031829">
    <property type="component" value="Chromosome"/>
</dbReference>
<dbReference type="InterPro" id="IPR016454">
    <property type="entry name" value="Cysteine_dSase"/>
</dbReference>
<accession>A0A0B6AWC5</accession>
<dbReference type="AlphaFoldDB" id="A0A0B6AWC5"/>
<keyword evidence="2" id="KW-0663">Pyridoxal phosphate</keyword>
<evidence type="ECO:0000256" key="2">
    <source>
        <dbReference type="ARBA" id="ARBA00022898"/>
    </source>
</evidence>
<dbReference type="HOGENOM" id="CLU_003433_0_0_9"/>
<dbReference type="SUPFAM" id="SSF53383">
    <property type="entry name" value="PLP-dependent transferases"/>
    <property type="match status" value="1"/>
</dbReference>
<keyword evidence="4" id="KW-0456">Lyase</keyword>
<dbReference type="PANTHER" id="PTHR11601:SF36">
    <property type="entry name" value="CYSTEINE DESULFURASE NIFS-RELATED"/>
    <property type="match status" value="1"/>
</dbReference>
<dbReference type="InterPro" id="IPR000192">
    <property type="entry name" value="Aminotrans_V_dom"/>
</dbReference>
<dbReference type="RefSeq" id="WP_034648777.1">
    <property type="nucleotide sequence ID" value="NZ_BCVB01000008.1"/>
</dbReference>
<dbReference type="NCBIfam" id="NF002806">
    <property type="entry name" value="PRK02948.1"/>
    <property type="match status" value="1"/>
</dbReference>
<dbReference type="PANTHER" id="PTHR11601">
    <property type="entry name" value="CYSTEINE DESULFURYLASE FAMILY MEMBER"/>
    <property type="match status" value="1"/>
</dbReference>
<proteinExistence type="predicted"/>
<dbReference type="InterPro" id="IPR015422">
    <property type="entry name" value="PyrdxlP-dep_Trfase_small"/>
</dbReference>
<gene>
    <name evidence="4" type="ORF">BG04_1645</name>
</gene>
<feature type="domain" description="Aminotransferase class V" evidence="3">
    <location>
        <begin position="2"/>
        <end position="364"/>
    </location>
</feature>
<comment type="cofactor">
    <cofactor evidence="1">
        <name>pyridoxal 5'-phosphate</name>
        <dbReference type="ChEBI" id="CHEBI:597326"/>
    </cofactor>
</comment>
<dbReference type="EMBL" id="CP009920">
    <property type="protein sequence ID" value="AJI24958.1"/>
    <property type="molecule type" value="Genomic_DNA"/>
</dbReference>
<dbReference type="Pfam" id="PF00266">
    <property type="entry name" value="Aminotran_5"/>
    <property type="match status" value="1"/>
</dbReference>
<sequence length="378" mass="41984">MIYLDYAATTPMRQEAIEVYTEAATSYYGNSSSLHTLGTQAENLLTLCRKKLSLLVNCREDDLFFTSGGTEANYLAIRSLLKGKNDERKHIVTTKLEHSSVLHTLQQLEKEGFSLSYVPVDQNGVVSVDDLKKTIRPDTVLVAIQHINHELGTIQPVEDIGHFLSKKEILFHCDCVQSFGKLPIDVKKLKADSISVSSHKIYGPKGVGMVYMNSSSSWKPIYHKATHEKGFRPGTVNTTGIAAFTAAAECAYAEMKTARSHYERLKSYLLENLEPLAPFIEVEGLGNSHFPGIMGLTFSNIQGQYVMLQCNRHGIAISTGSACHVNQQEPLASLLAIGKSTANAKNFVRISFSQHSTFKHIDRLISVFHLLQQEFMTV</sequence>
<reference evidence="4" key="1">
    <citation type="journal article" date="2015" name="Genome Announc.">
        <title>Complete genome sequences for 35 biothreat assay-relevant bacillus species.</title>
        <authorList>
            <person name="Johnson S.L."/>
            <person name="Daligault H.E."/>
            <person name="Davenport K.W."/>
            <person name="Jaissle J."/>
            <person name="Frey K.G."/>
            <person name="Ladner J.T."/>
            <person name="Broomall S.M."/>
            <person name="Bishop-Lilly K.A."/>
            <person name="Bruce D.C."/>
            <person name="Gibbons H.S."/>
            <person name="Coyne S.R."/>
            <person name="Lo C.C."/>
            <person name="Meincke L."/>
            <person name="Munk A.C."/>
            <person name="Koroleva G.I."/>
            <person name="Rosenzweig C.N."/>
            <person name="Palacios G.F."/>
            <person name="Redden C.L."/>
            <person name="Minogue T.D."/>
            <person name="Chain P.S."/>
        </authorList>
    </citation>
    <scope>NUCLEOTIDE SEQUENCE [LARGE SCALE GENOMIC DNA]</scope>
    <source>
        <strain evidence="4">ATCC 14581</strain>
    </source>
</reference>
<dbReference type="PIRSF" id="PIRSF005572">
    <property type="entry name" value="NifS"/>
    <property type="match status" value="1"/>
</dbReference>
<dbReference type="GO" id="GO:0016829">
    <property type="term" value="F:lyase activity"/>
    <property type="evidence" value="ECO:0007669"/>
    <property type="project" value="UniProtKB-KW"/>
</dbReference>
<dbReference type="Gene3D" id="3.40.640.10">
    <property type="entry name" value="Type I PLP-dependent aspartate aminotransferase-like (Major domain)"/>
    <property type="match status" value="1"/>
</dbReference>
<dbReference type="GeneID" id="93645110"/>
<dbReference type="InterPro" id="IPR015421">
    <property type="entry name" value="PyrdxlP-dep_Trfase_major"/>
</dbReference>
<dbReference type="Gene3D" id="3.90.1150.10">
    <property type="entry name" value="Aspartate Aminotransferase, domain 1"/>
    <property type="match status" value="1"/>
</dbReference>
<protein>
    <submittedName>
        <fullName evidence="4">Beta-eliminating lyase family protein</fullName>
    </submittedName>
</protein>
<dbReference type="Gene3D" id="1.10.260.50">
    <property type="match status" value="1"/>
</dbReference>
<name>A0A0B6AWC5_PRIM2</name>
<organism evidence="4">
    <name type="scientific">Priestia megaterium (strain ATCC 14581 / DSM 32 / CCUG 1817 / JCM 2506 / NBRC 15308 / NCIMB 9376 / NCTC 10342 / NRRL B-14308 / VKM B-512 / Ford 19)</name>
    <name type="common">Bacillus megaterium</name>
    <dbReference type="NCBI Taxonomy" id="1348623"/>
    <lineage>
        <taxon>Bacteria</taxon>
        <taxon>Bacillati</taxon>
        <taxon>Bacillota</taxon>
        <taxon>Bacilli</taxon>
        <taxon>Bacillales</taxon>
        <taxon>Bacillaceae</taxon>
        <taxon>Priestia</taxon>
    </lineage>
</organism>
<evidence type="ECO:0000256" key="1">
    <source>
        <dbReference type="ARBA" id="ARBA00001933"/>
    </source>
</evidence>
<evidence type="ECO:0000259" key="3">
    <source>
        <dbReference type="Pfam" id="PF00266"/>
    </source>
</evidence>
<dbReference type="InterPro" id="IPR015424">
    <property type="entry name" value="PyrdxlP-dep_Trfase"/>
</dbReference>